<dbReference type="EMBL" id="KF740664">
    <property type="protein sequence ID" value="AHH01832.1"/>
    <property type="molecule type" value="Genomic_DNA"/>
</dbReference>
<reference evidence="2 3" key="1">
    <citation type="journal article" date="2014" name="Proc. Natl. Acad. Sci. U.S.A.">
        <title>Thirty-thousand-year-old distant relative of giant icosahedral DNA viruses with a pandoravirus morphology.</title>
        <authorList>
            <person name="Legendre M."/>
            <person name="Bartoli J."/>
            <person name="Shmakova L."/>
            <person name="Jeudy S."/>
            <person name="Labadie K."/>
            <person name="Adrait A."/>
            <person name="Lescot M."/>
            <person name="Poirot O."/>
            <person name="Bertaux L."/>
            <person name="Bruley C."/>
            <person name="Coute Y."/>
            <person name="Rivkina E."/>
            <person name="Abergel C."/>
            <person name="Claverie J.M."/>
        </authorList>
    </citation>
    <scope>NUCLEOTIDE SEQUENCE [LARGE SCALE GENOMIC DNA]</scope>
    <source>
        <strain evidence="2">P1084-T</strain>
    </source>
</reference>
<name>W5S674_9VIRU</name>
<dbReference type="RefSeq" id="YP_009001167.1">
    <property type="nucleotide sequence ID" value="NC_023423.1"/>
</dbReference>
<dbReference type="SUPFAM" id="SSF158430">
    <property type="entry name" value="Bacillus cereus metalloprotein-like"/>
    <property type="match status" value="1"/>
</dbReference>
<gene>
    <name evidence="2" type="ORF">pv_265</name>
</gene>
<evidence type="ECO:0000256" key="1">
    <source>
        <dbReference type="SAM" id="MobiDB-lite"/>
    </source>
</evidence>
<dbReference type="OrthoDB" id="37207at10239"/>
<dbReference type="KEGG" id="vg:18266293"/>
<proteinExistence type="predicted"/>
<dbReference type="GeneID" id="18266293"/>
<keyword evidence="3" id="KW-1185">Reference proteome</keyword>
<dbReference type="Gene3D" id="1.20.1260.120">
    <property type="entry name" value="Protein of unknown function DUF2935"/>
    <property type="match status" value="1"/>
</dbReference>
<accession>W5S674</accession>
<evidence type="ECO:0000313" key="2">
    <source>
        <dbReference type="EMBL" id="AHH01832.1"/>
    </source>
</evidence>
<organism evidence="2 3">
    <name type="scientific">Pithovirus sibericum</name>
    <dbReference type="NCBI Taxonomy" id="1450746"/>
    <lineage>
        <taxon>Viruses</taxon>
        <taxon>Pithoviruses</taxon>
        <taxon>Orthopithovirinae</taxon>
        <taxon>Alphapithovirus</taxon>
        <taxon>Alphapithovirus sibericum</taxon>
    </lineage>
</organism>
<evidence type="ECO:0000313" key="3">
    <source>
        <dbReference type="Proteomes" id="UP000202176"/>
    </source>
</evidence>
<dbReference type="Proteomes" id="UP000202176">
    <property type="component" value="Segment"/>
</dbReference>
<feature type="region of interest" description="Disordered" evidence="1">
    <location>
        <begin position="216"/>
        <end position="235"/>
    </location>
</feature>
<sequence length="245" mass="28723">METVRFWSEIIREHMLFLAYLLDLPGNEQRRFGAVELEQEWANLLKFQSEIPVQQFLNLSRRTLILKEDVLAASNQFELSSKLPQQQLSELLRHMIEELLYFEAIFTGTITPQQELSFLARESAEHDKLALETLLNPPVHIQRQIELGVHRLFQQSESPNCDLLKTLDDSNQTGREIKLQIQHGELTSIVPLVMLNHELREGEWARERIHQIQQQCPSPYSQSNSEERRISSHPNSIIQRFFSRD</sequence>
<protein>
    <submittedName>
        <fullName evidence="2">Uncharacterized protein</fullName>
    </submittedName>
</protein>